<dbReference type="PANTHER" id="PTHR47236">
    <property type="entry name" value="GENE, 32742-RELATED-RELATED"/>
    <property type="match status" value="1"/>
</dbReference>
<accession>V8NKI3</accession>
<dbReference type="SMART" id="SM01411">
    <property type="entry name" value="Ephrin_rec_like"/>
    <property type="match status" value="10"/>
</dbReference>
<organism evidence="2 3">
    <name type="scientific">Ophiophagus hannah</name>
    <name type="common">King cobra</name>
    <name type="synonym">Naja hannah</name>
    <dbReference type="NCBI Taxonomy" id="8665"/>
    <lineage>
        <taxon>Eukaryota</taxon>
        <taxon>Metazoa</taxon>
        <taxon>Chordata</taxon>
        <taxon>Craniata</taxon>
        <taxon>Vertebrata</taxon>
        <taxon>Euteleostomi</taxon>
        <taxon>Lepidosauria</taxon>
        <taxon>Squamata</taxon>
        <taxon>Bifurcata</taxon>
        <taxon>Unidentata</taxon>
        <taxon>Episquamata</taxon>
        <taxon>Toxicofera</taxon>
        <taxon>Serpentes</taxon>
        <taxon>Colubroidea</taxon>
        <taxon>Elapidae</taxon>
        <taxon>Elapinae</taxon>
        <taxon>Ophiophagus</taxon>
    </lineage>
</organism>
<feature type="non-terminal residue" evidence="2">
    <location>
        <position position="1"/>
    </location>
</feature>
<gene>
    <name evidence="2" type="primary">Megf6</name>
    <name evidence="2" type="ORF">L345_12064</name>
</gene>
<evidence type="ECO:0000256" key="1">
    <source>
        <dbReference type="SAM" id="MobiDB-lite"/>
    </source>
</evidence>
<evidence type="ECO:0000313" key="2">
    <source>
        <dbReference type="EMBL" id="ETE62183.1"/>
    </source>
</evidence>
<keyword evidence="3" id="KW-1185">Reference proteome</keyword>
<protein>
    <submittedName>
        <fullName evidence="2">Multiple epidermal growth factor-like domains protein 6</fullName>
    </submittedName>
</protein>
<dbReference type="SUPFAM" id="SSF57184">
    <property type="entry name" value="Growth factor receptor domain"/>
    <property type="match status" value="3"/>
</dbReference>
<comment type="caution">
    <text evidence="2">The sequence shown here is derived from an EMBL/GenBank/DDBJ whole genome shotgun (WGS) entry which is preliminary data.</text>
</comment>
<dbReference type="InterPro" id="IPR039471">
    <property type="entry name" value="CXorf65-like"/>
</dbReference>
<dbReference type="PANTHER" id="PTHR47236:SF4">
    <property type="entry name" value="GENE 9195-RELATED"/>
    <property type="match status" value="1"/>
</dbReference>
<feature type="compositionally biased region" description="Polar residues" evidence="1">
    <location>
        <begin position="1248"/>
        <end position="1260"/>
    </location>
</feature>
<sequence>MATVFVQQQPQGQNVLLDPTVRKGVLSPFCARQDFTVTHQVCQLQAVNVLLGFTALEGLLLPSHLMGLLATSVLRGHIALWDLQRQASAHQGPSQIDLAKVQFLTVNSALLGFTVITVIVRKDLSAITLSTLARKAITAPQAHSGPHSTAAPWGPLEPNQGDCAAGFWCKGGAHVPNPTDGVSGQPCPAGHYCLSGFIALQDLPPQDPLMGFQVPPVLKVTTVPQAVKPQLPVFLAPTWQRPMEKNSAPHVQKGSIVDLVICHSYVPKFRLAHALLAITVQGVPLFPILVRWEHLLLNRSYIQRYFCLQNSSSLVNSQCPVGHYCPPSTRSKNQFPCPQGTYNPNIGISNLSLCLLCTPGYFCDGTGLVSPAGLCDSGFYCSGGAISPRPDLTIFVLLVTTVPKGVQNLSCVLLVNTKMKWAKVCAKSALQERGGNENENRLNIVGFIDRFCDPSFQTRDPRSSRRTSPGVINPTDCLPGYYCLSGTKTAKQYPCPAGTFSNQTGLSSFRECEPCPGGKFCARPGTCQAGFYCDLSSSHPDQNLCPPGFYCPQGTGTPLQCMSGTINPHSGKWDITDCKLCPAGNFCSGAGKTAPEGRCSPGFYCPPGQVSSTPSSHRCPRGFYCLEGSVEPVACEKGTYQSEEGKESCDPCPARFFCEPTNDSNSVPCPNDGIHGYRCPKGFYCPQGTSSEVPCEPGMFSPTDGASVCLPCPAGTTCRRAAMVEPAICPRGYYCPAQTAMPIPCPAGLLNALEGASSFNACKPCPVGSYCRGDANWKPNGFYCPEGSTAPIPCPEDTIGSHPGAKQKEDCLPCPPGRWCKTRFPMAFPCPFGSNCQGMNLTNPLGPRTLQQCPKQIFRTELETEGQLNCQLCMSECQCPPAGATTLREYPCAPGHWCPSRKEAFLCPPGSYRTQPGAISLEDCLPCPPGFVCPDPEKSGMPNVLGLPCEAGYECPLGSSHPSKCRPGSLCGPRTGMPPLCPAGYYCPEGSSAYEILGQLCVYPYYCPPGSAQPQLCQAGYVALNVSGLRDSSEKCCRACDAGTYKNSLDSHPSCLPCPAGFSCPPGTASFLQHPCPQGYFCPPQTSSPAPCPPGTYGNSSLAKYLEECNLCPAGFFNHIPAQTGCFPCGSSSTSREEPGTYVFRDNAVESRMLIVVVNEQSLGCDPHTTSFQPSSPYQLARHGVLKHQVVNIAPDWPTIATSGSAQLLDLKALETNWMSEKKAFLRYDMIQEVDLNKLKGSGEDISNKGTQQSENSPAKSSGVLKAMGYSGAEWHEATELMKILGILLQKIQYSKIAMKQEKAYKHAKDLSLEKSQQAAAEKQRMDTHFLQQLLLKNSGICASSSSSSHRCKDEGANGEDDNHLSLGTSKNTLVATNIASLSPQRFVVYRFGCTVAHLMGRIFYLPALVLLLAEAIPQQNSKADQKVTWLTKDWYYDANNHFLYILSTHLENAGEFVAVLLNAMAHIKAGHMEANHITPGFWKELNKGITALADAFFHCSWEAVEMIEKSLNGVSLERLSSELLKLCMDKRDRRLLLDGKMKLIVQQIKEGAQHPNIQRNHQWTIEARDISRNVYNCSSWSWRNAAIFAFFLSFLEQKANLFNIHCKIQILLDGIKHRCGREDKEDIELADESGQVKNLLQNKYHYATELLGERETYVLLHVTSISNTSPHGSRTNVSPKQSKKN</sequence>
<reference evidence="2 3" key="1">
    <citation type="journal article" date="2013" name="Proc. Natl. Acad. Sci. U.S.A.">
        <title>The king cobra genome reveals dynamic gene evolution and adaptation in the snake venom system.</title>
        <authorList>
            <person name="Vonk F.J."/>
            <person name="Casewell N.R."/>
            <person name="Henkel C.V."/>
            <person name="Heimberg A.M."/>
            <person name="Jansen H.J."/>
            <person name="McCleary R.J."/>
            <person name="Kerkkamp H.M."/>
            <person name="Vos R.A."/>
            <person name="Guerreiro I."/>
            <person name="Calvete J.J."/>
            <person name="Wuster W."/>
            <person name="Woods A.E."/>
            <person name="Logan J.M."/>
            <person name="Harrison R.A."/>
            <person name="Castoe T.A."/>
            <person name="de Koning A.P."/>
            <person name="Pollock D.D."/>
            <person name="Yandell M."/>
            <person name="Calderon D."/>
            <person name="Renjifo C."/>
            <person name="Currier R.B."/>
            <person name="Salgado D."/>
            <person name="Pla D."/>
            <person name="Sanz L."/>
            <person name="Hyder A.S."/>
            <person name="Ribeiro J.M."/>
            <person name="Arntzen J.W."/>
            <person name="van den Thillart G.E."/>
            <person name="Boetzer M."/>
            <person name="Pirovano W."/>
            <person name="Dirks R.P."/>
            <person name="Spaink H.P."/>
            <person name="Duboule D."/>
            <person name="McGlinn E."/>
            <person name="Kini R.M."/>
            <person name="Richardson M.K."/>
        </authorList>
    </citation>
    <scope>NUCLEOTIDE SEQUENCE</scope>
    <source>
        <tissue evidence="2">Blood</tissue>
    </source>
</reference>
<dbReference type="EMBL" id="AZIM01003402">
    <property type="protein sequence ID" value="ETE62183.1"/>
    <property type="molecule type" value="Genomic_DNA"/>
</dbReference>
<name>V8NKI3_OPHHA</name>
<feature type="region of interest" description="Disordered" evidence="1">
    <location>
        <begin position="1242"/>
        <end position="1262"/>
    </location>
</feature>
<dbReference type="Pfam" id="PF15874">
    <property type="entry name" value="Il2rg"/>
    <property type="match status" value="1"/>
</dbReference>
<dbReference type="Gene3D" id="2.10.50.10">
    <property type="entry name" value="Tumor Necrosis Factor Receptor, subunit A, domain 2"/>
    <property type="match status" value="4"/>
</dbReference>
<dbReference type="OrthoDB" id="439917at2759"/>
<dbReference type="InterPro" id="IPR009030">
    <property type="entry name" value="Growth_fac_rcpt_cys_sf"/>
</dbReference>
<dbReference type="Proteomes" id="UP000018936">
    <property type="component" value="Unassembled WGS sequence"/>
</dbReference>
<proteinExistence type="predicted"/>
<evidence type="ECO:0000313" key="3">
    <source>
        <dbReference type="Proteomes" id="UP000018936"/>
    </source>
</evidence>